<evidence type="ECO:0000256" key="15">
    <source>
        <dbReference type="ARBA" id="ARBA00023027"/>
    </source>
</evidence>
<evidence type="ECO:0000256" key="3">
    <source>
        <dbReference type="ARBA" id="ARBA00009014"/>
    </source>
</evidence>
<name>Q01U64_SOLUE</name>
<evidence type="ECO:0000259" key="21">
    <source>
        <dbReference type="Pfam" id="PF01467"/>
    </source>
</evidence>
<accession>Q01U64</accession>
<dbReference type="InterPro" id="IPR014729">
    <property type="entry name" value="Rossmann-like_a/b/a_fold"/>
</dbReference>
<dbReference type="GO" id="GO:0004595">
    <property type="term" value="F:pantetheine-phosphate adenylyltransferase activity"/>
    <property type="evidence" value="ECO:0007669"/>
    <property type="project" value="UniProtKB-EC"/>
</dbReference>
<dbReference type="GO" id="GO:0009435">
    <property type="term" value="P:NAD+ biosynthetic process"/>
    <property type="evidence" value="ECO:0007669"/>
    <property type="project" value="UniProtKB-UniPathway"/>
</dbReference>
<dbReference type="eggNOG" id="COG1057">
    <property type="taxonomic scope" value="Bacteria"/>
</dbReference>
<feature type="domain" description="Cytidyltransferase-like" evidence="21">
    <location>
        <begin position="16"/>
        <end position="173"/>
    </location>
</feature>
<evidence type="ECO:0000256" key="10">
    <source>
        <dbReference type="ARBA" id="ARBA00022695"/>
    </source>
</evidence>
<evidence type="ECO:0000256" key="14">
    <source>
        <dbReference type="ARBA" id="ARBA00022993"/>
    </source>
</evidence>
<dbReference type="Gene3D" id="3.40.50.620">
    <property type="entry name" value="HUPs"/>
    <property type="match status" value="1"/>
</dbReference>
<dbReference type="InterPro" id="IPR004821">
    <property type="entry name" value="Cyt_trans-like"/>
</dbReference>
<comment type="similarity">
    <text evidence="3">Belongs to the NadD family.</text>
</comment>
<gene>
    <name evidence="22" type="ordered locus">Acid_5862</name>
</gene>
<keyword evidence="8" id="KW-0662">Pyridine nucleotide biosynthesis</keyword>
<keyword evidence="10 22" id="KW-0548">Nucleotidyltransferase</keyword>
<dbReference type="PANTHER" id="PTHR39321">
    <property type="entry name" value="NICOTINATE-NUCLEOTIDE ADENYLYLTRANSFERASE-RELATED"/>
    <property type="match status" value="1"/>
</dbReference>
<dbReference type="EC" id="2.7.7.18" evidence="4"/>
<dbReference type="InterPro" id="IPR001980">
    <property type="entry name" value="PPAT"/>
</dbReference>
<evidence type="ECO:0000256" key="11">
    <source>
        <dbReference type="ARBA" id="ARBA00022741"/>
    </source>
</evidence>
<dbReference type="GO" id="GO:0004515">
    <property type="term" value="F:nicotinate-nucleotide adenylyltransferase activity"/>
    <property type="evidence" value="ECO:0007669"/>
    <property type="project" value="UniProtKB-EC"/>
</dbReference>
<dbReference type="GO" id="GO:0005524">
    <property type="term" value="F:ATP binding"/>
    <property type="evidence" value="ECO:0007669"/>
    <property type="project" value="UniProtKB-KW"/>
</dbReference>
<keyword evidence="12" id="KW-0067">ATP-binding</keyword>
<dbReference type="PANTHER" id="PTHR39321:SF3">
    <property type="entry name" value="PHOSPHOPANTETHEINE ADENYLYLTRANSFERASE"/>
    <property type="match status" value="1"/>
</dbReference>
<dbReference type="EC" id="2.7.7.3" evidence="5"/>
<dbReference type="KEGG" id="sus:Acid_5862"/>
<evidence type="ECO:0000256" key="1">
    <source>
        <dbReference type="ARBA" id="ARBA00002324"/>
    </source>
</evidence>
<dbReference type="Pfam" id="PF01467">
    <property type="entry name" value="CTP_transf_like"/>
    <property type="match status" value="1"/>
</dbReference>
<protein>
    <recommendedName>
        <fullName evidence="6">Phosphopantetheine adenylyltransferase</fullName>
        <ecNumber evidence="4">2.7.7.18</ecNumber>
        <ecNumber evidence="5">2.7.7.3</ecNumber>
    </recommendedName>
    <alternativeName>
        <fullName evidence="19">Deamido-NAD(+) diphosphorylase</fullName>
    </alternativeName>
    <alternativeName>
        <fullName evidence="18">Deamido-NAD(+) pyrophosphorylase</fullName>
    </alternativeName>
    <alternativeName>
        <fullName evidence="17">Nicotinate mononucleotide adenylyltransferase</fullName>
    </alternativeName>
</protein>
<dbReference type="SUPFAM" id="SSF52374">
    <property type="entry name" value="Nucleotidylyl transferase"/>
    <property type="match status" value="1"/>
</dbReference>
<dbReference type="CDD" id="cd02165">
    <property type="entry name" value="NMNAT"/>
    <property type="match status" value="1"/>
</dbReference>
<proteinExistence type="inferred from homology"/>
<keyword evidence="7" id="KW-0963">Cytoplasm</keyword>
<dbReference type="InterPro" id="IPR005248">
    <property type="entry name" value="NadD/NMNAT"/>
</dbReference>
<keyword evidence="15" id="KW-0520">NAD</keyword>
<evidence type="ECO:0000256" key="8">
    <source>
        <dbReference type="ARBA" id="ARBA00022642"/>
    </source>
</evidence>
<dbReference type="UniPathway" id="UPA00253">
    <property type="reaction ID" value="UER00332"/>
</dbReference>
<evidence type="ECO:0000313" key="22">
    <source>
        <dbReference type="EMBL" id="ABJ86806.1"/>
    </source>
</evidence>
<comment type="catalytic activity">
    <reaction evidence="16">
        <text>(R)-4'-phosphopantetheine + ATP + H(+) = 3'-dephospho-CoA + diphosphate</text>
        <dbReference type="Rhea" id="RHEA:19801"/>
        <dbReference type="ChEBI" id="CHEBI:15378"/>
        <dbReference type="ChEBI" id="CHEBI:30616"/>
        <dbReference type="ChEBI" id="CHEBI:33019"/>
        <dbReference type="ChEBI" id="CHEBI:57328"/>
        <dbReference type="ChEBI" id="CHEBI:61723"/>
        <dbReference type="EC" id="2.7.7.3"/>
    </reaction>
</comment>
<evidence type="ECO:0000256" key="18">
    <source>
        <dbReference type="ARBA" id="ARBA00033140"/>
    </source>
</evidence>
<evidence type="ECO:0000256" key="19">
    <source>
        <dbReference type="ARBA" id="ARBA00033353"/>
    </source>
</evidence>
<evidence type="ECO:0000256" key="2">
    <source>
        <dbReference type="ARBA" id="ARBA00005019"/>
    </source>
</evidence>
<comment type="catalytic activity">
    <reaction evidence="20">
        <text>nicotinate beta-D-ribonucleotide + ATP + H(+) = deamido-NAD(+) + diphosphate</text>
        <dbReference type="Rhea" id="RHEA:22860"/>
        <dbReference type="ChEBI" id="CHEBI:15378"/>
        <dbReference type="ChEBI" id="CHEBI:30616"/>
        <dbReference type="ChEBI" id="CHEBI:33019"/>
        <dbReference type="ChEBI" id="CHEBI:57502"/>
        <dbReference type="ChEBI" id="CHEBI:58437"/>
        <dbReference type="EC" id="2.7.7.18"/>
    </reaction>
</comment>
<evidence type="ECO:0000256" key="13">
    <source>
        <dbReference type="ARBA" id="ARBA00022842"/>
    </source>
</evidence>
<dbReference type="InParanoid" id="Q01U64"/>
<evidence type="ECO:0000256" key="7">
    <source>
        <dbReference type="ARBA" id="ARBA00022490"/>
    </source>
</evidence>
<comment type="pathway">
    <text evidence="2">Cofactor biosynthesis; NAD(+) biosynthesis; deamido-NAD(+) from nicotinate D-ribonucleotide: step 1/1.</text>
</comment>
<dbReference type="PRINTS" id="PR01020">
    <property type="entry name" value="LPSBIOSNTHSS"/>
</dbReference>
<comment type="function">
    <text evidence="1">Catalyzes the reversible adenylation of nicotinate mononucleotide (NaMN) to nicotinic acid adenine dinucleotide (NaAD).</text>
</comment>
<evidence type="ECO:0000256" key="4">
    <source>
        <dbReference type="ARBA" id="ARBA00012389"/>
    </source>
</evidence>
<organism evidence="22">
    <name type="scientific">Solibacter usitatus (strain Ellin6076)</name>
    <dbReference type="NCBI Taxonomy" id="234267"/>
    <lineage>
        <taxon>Bacteria</taxon>
        <taxon>Pseudomonadati</taxon>
        <taxon>Acidobacteriota</taxon>
        <taxon>Terriglobia</taxon>
        <taxon>Bryobacterales</taxon>
        <taxon>Solibacteraceae</taxon>
        <taxon>Candidatus Solibacter</taxon>
    </lineage>
</organism>
<sequence length="209" mass="23101">MEFFRRAAGRPTRLAIFPGSFNPVTVAHVALAEAALNVADEVVFVLPRVFPHKLYEGAKFAERAEILCLALNDRANFSIAASEGGLFAEIAEECRHAYGDIQLSFLCGRDAAERIANWDYGEPGAFPAMLRRFDFLVAARSGRYLPNEAHKESFTALDVPAGLDHVSATEIRARIARGEHWEHLVPPAVQQRVREIYRQANPTVPEGSG</sequence>
<keyword evidence="11" id="KW-0547">Nucleotide-binding</keyword>
<keyword evidence="9 22" id="KW-0808">Transferase</keyword>
<evidence type="ECO:0000256" key="17">
    <source>
        <dbReference type="ARBA" id="ARBA00031253"/>
    </source>
</evidence>
<evidence type="ECO:0000256" key="9">
    <source>
        <dbReference type="ARBA" id="ARBA00022679"/>
    </source>
</evidence>
<dbReference type="GO" id="GO:0015937">
    <property type="term" value="P:coenzyme A biosynthetic process"/>
    <property type="evidence" value="ECO:0007669"/>
    <property type="project" value="UniProtKB-KW"/>
</dbReference>
<dbReference type="AlphaFoldDB" id="Q01U64"/>
<evidence type="ECO:0000256" key="6">
    <source>
        <dbReference type="ARBA" id="ARBA00013868"/>
    </source>
</evidence>
<dbReference type="STRING" id="234267.Acid_5862"/>
<evidence type="ECO:0000256" key="20">
    <source>
        <dbReference type="ARBA" id="ARBA00048721"/>
    </source>
</evidence>
<keyword evidence="13" id="KW-0460">Magnesium</keyword>
<dbReference type="HOGENOM" id="CLU_1314712_0_0_0"/>
<evidence type="ECO:0000256" key="12">
    <source>
        <dbReference type="ARBA" id="ARBA00022840"/>
    </source>
</evidence>
<dbReference type="EMBL" id="CP000473">
    <property type="protein sequence ID" value="ABJ86806.1"/>
    <property type="molecule type" value="Genomic_DNA"/>
</dbReference>
<keyword evidence="14" id="KW-0173">Coenzyme A biosynthesis</keyword>
<evidence type="ECO:0000256" key="16">
    <source>
        <dbReference type="ARBA" id="ARBA00029346"/>
    </source>
</evidence>
<dbReference type="OrthoDB" id="5295945at2"/>
<evidence type="ECO:0000256" key="5">
    <source>
        <dbReference type="ARBA" id="ARBA00012392"/>
    </source>
</evidence>
<reference evidence="22" key="1">
    <citation type="submission" date="2006-10" db="EMBL/GenBank/DDBJ databases">
        <title>Complete sequence of Solibacter usitatus Ellin6076.</title>
        <authorList>
            <consortium name="US DOE Joint Genome Institute"/>
            <person name="Copeland A."/>
            <person name="Lucas S."/>
            <person name="Lapidus A."/>
            <person name="Barry K."/>
            <person name="Detter J.C."/>
            <person name="Glavina del Rio T."/>
            <person name="Hammon N."/>
            <person name="Israni S."/>
            <person name="Dalin E."/>
            <person name="Tice H."/>
            <person name="Pitluck S."/>
            <person name="Thompson L.S."/>
            <person name="Brettin T."/>
            <person name="Bruce D."/>
            <person name="Han C."/>
            <person name="Tapia R."/>
            <person name="Gilna P."/>
            <person name="Schmutz J."/>
            <person name="Larimer F."/>
            <person name="Land M."/>
            <person name="Hauser L."/>
            <person name="Kyrpides N."/>
            <person name="Mikhailova N."/>
            <person name="Janssen P.H."/>
            <person name="Kuske C.R."/>
            <person name="Richardson P."/>
        </authorList>
    </citation>
    <scope>NUCLEOTIDE SEQUENCE</scope>
    <source>
        <strain evidence="22">Ellin6076</strain>
    </source>
</reference>